<accession>A0A7J8SJR2</accession>
<proteinExistence type="predicted"/>
<reference evidence="1 2" key="1">
    <citation type="journal article" date="2019" name="Genome Biol. Evol.">
        <title>Insights into the evolution of the New World diploid cottons (Gossypium, subgenus Houzingenia) based on genome sequencing.</title>
        <authorList>
            <person name="Grover C.E."/>
            <person name="Arick M.A. 2nd"/>
            <person name="Thrash A."/>
            <person name="Conover J.L."/>
            <person name="Sanders W.S."/>
            <person name="Peterson D.G."/>
            <person name="Frelichowski J.E."/>
            <person name="Scheffler J.A."/>
            <person name="Scheffler B.E."/>
            <person name="Wendel J.F."/>
        </authorList>
    </citation>
    <scope>NUCLEOTIDE SEQUENCE [LARGE SCALE GENOMIC DNA]</scope>
    <source>
        <strain evidence="1">27</strain>
        <tissue evidence="1">Leaf</tissue>
    </source>
</reference>
<evidence type="ECO:0000313" key="2">
    <source>
        <dbReference type="Proteomes" id="UP000593561"/>
    </source>
</evidence>
<gene>
    <name evidence="1" type="ORF">Godav_004043</name>
</gene>
<dbReference type="AlphaFoldDB" id="A0A7J8SJR2"/>
<comment type="caution">
    <text evidence="1">The sequence shown here is derived from an EMBL/GenBank/DDBJ whole genome shotgun (WGS) entry which is preliminary data.</text>
</comment>
<name>A0A7J8SJR2_GOSDV</name>
<dbReference type="Proteomes" id="UP000593561">
    <property type="component" value="Unassembled WGS sequence"/>
</dbReference>
<dbReference type="EMBL" id="JABFAC010000010">
    <property type="protein sequence ID" value="MBA0626364.1"/>
    <property type="molecule type" value="Genomic_DNA"/>
</dbReference>
<organism evidence="1 2">
    <name type="scientific">Gossypium davidsonii</name>
    <name type="common">Davidson's cotton</name>
    <name type="synonym">Gossypium klotzschianum subsp. davidsonii</name>
    <dbReference type="NCBI Taxonomy" id="34287"/>
    <lineage>
        <taxon>Eukaryota</taxon>
        <taxon>Viridiplantae</taxon>
        <taxon>Streptophyta</taxon>
        <taxon>Embryophyta</taxon>
        <taxon>Tracheophyta</taxon>
        <taxon>Spermatophyta</taxon>
        <taxon>Magnoliopsida</taxon>
        <taxon>eudicotyledons</taxon>
        <taxon>Gunneridae</taxon>
        <taxon>Pentapetalae</taxon>
        <taxon>rosids</taxon>
        <taxon>malvids</taxon>
        <taxon>Malvales</taxon>
        <taxon>Malvaceae</taxon>
        <taxon>Malvoideae</taxon>
        <taxon>Gossypium</taxon>
    </lineage>
</organism>
<keyword evidence="2" id="KW-1185">Reference proteome</keyword>
<evidence type="ECO:0000313" key="1">
    <source>
        <dbReference type="EMBL" id="MBA0626364.1"/>
    </source>
</evidence>
<protein>
    <recommendedName>
        <fullName evidence="3">DUF4283 domain-containing protein</fullName>
    </recommendedName>
</protein>
<sequence>MSGTPWTFNNHLLLLHRLQEGDDLNLVPLCYAYFWVQVHDLPSRFFSDYVAEQLGDFVGKFLEHDIKQITQGHGNRFCQKRINLGLKEVEYGWDISLKAQSRRASVIPSVWLRDDKMERNLEKIRGKLVAANNNNGEYNLDMRQNKGFITQTPGINLEGKNRCGKRKGIV</sequence>
<evidence type="ECO:0008006" key="3">
    <source>
        <dbReference type="Google" id="ProtNLM"/>
    </source>
</evidence>